<evidence type="ECO:0000256" key="2">
    <source>
        <dbReference type="ARBA" id="ARBA00022448"/>
    </source>
</evidence>
<feature type="binding site" evidence="11">
    <location>
        <begin position="112"/>
        <end position="113"/>
    </location>
    <ligand>
        <name>FAD</name>
        <dbReference type="ChEBI" id="CHEBI:57692"/>
    </ligand>
</feature>
<name>A0A0H2M486_VARPD</name>
<keyword evidence="15" id="KW-1185">Reference proteome</keyword>
<dbReference type="GO" id="GO:0016491">
    <property type="term" value="F:oxidoreductase activity"/>
    <property type="evidence" value="ECO:0007669"/>
    <property type="project" value="InterPro"/>
</dbReference>
<dbReference type="InterPro" id="IPR017927">
    <property type="entry name" value="FAD-bd_FR_type"/>
</dbReference>
<keyword evidence="4 12" id="KW-0001">2Fe-2S</keyword>
<evidence type="ECO:0000256" key="12">
    <source>
        <dbReference type="PIRSR" id="PIRSR006816-2"/>
    </source>
</evidence>
<evidence type="ECO:0000256" key="3">
    <source>
        <dbReference type="ARBA" id="ARBA00022630"/>
    </source>
</evidence>
<dbReference type="InterPro" id="IPR039261">
    <property type="entry name" value="FNR_nucleotide-bd"/>
</dbReference>
<comment type="cofactor">
    <cofactor evidence="10">
        <name>[2Fe-2S] cluster</name>
        <dbReference type="ChEBI" id="CHEBI:190135"/>
    </cofactor>
</comment>
<keyword evidence="6 11" id="KW-0274">FAD</keyword>
<keyword evidence="8 12" id="KW-0408">Iron</keyword>
<dbReference type="Gene3D" id="2.10.240.10">
    <property type="entry name" value="Dihydroorotate dehydrogenase, electron transfer subunit"/>
    <property type="match status" value="1"/>
</dbReference>
<dbReference type="InterPro" id="IPR019480">
    <property type="entry name" value="Dihydroorotate_DH_Fe-S-bd"/>
</dbReference>
<feature type="binding site" evidence="11">
    <location>
        <begin position="88"/>
        <end position="91"/>
    </location>
    <ligand>
        <name>FAD</name>
        <dbReference type="ChEBI" id="CHEBI:57692"/>
    </ligand>
</feature>
<evidence type="ECO:0000256" key="5">
    <source>
        <dbReference type="ARBA" id="ARBA00022723"/>
    </source>
</evidence>
<feature type="domain" description="FAD-binding FR-type" evidence="13">
    <location>
        <begin position="34"/>
        <end position="137"/>
    </location>
</feature>
<evidence type="ECO:0000259" key="13">
    <source>
        <dbReference type="PROSITE" id="PS51384"/>
    </source>
</evidence>
<dbReference type="Gene3D" id="2.40.30.10">
    <property type="entry name" value="Translation factors"/>
    <property type="match status" value="1"/>
</dbReference>
<proteinExistence type="inferred from homology"/>
<dbReference type="PROSITE" id="PS51384">
    <property type="entry name" value="FAD_FR"/>
    <property type="match status" value="1"/>
</dbReference>
<reference evidence="14 15" key="1">
    <citation type="submission" date="2015-03" db="EMBL/GenBank/DDBJ databases">
        <title>Genome sequence of Variovorax paradoxus TBEA6.</title>
        <authorList>
            <person name="Poehlein A."/>
            <person name="Schuldes J."/>
            <person name="Wuebbeler J.H."/>
            <person name="Hiessl S."/>
            <person name="Steinbuechel A."/>
            <person name="Daniel R."/>
        </authorList>
    </citation>
    <scope>NUCLEOTIDE SEQUENCE [LARGE SCALE GENOMIC DNA]</scope>
    <source>
        <strain evidence="14 15">TBEA6</strain>
    </source>
</reference>
<dbReference type="InterPro" id="IPR050353">
    <property type="entry name" value="PyrK_electron_transfer"/>
</dbReference>
<keyword evidence="2" id="KW-0813">Transport</keyword>
<evidence type="ECO:0000256" key="10">
    <source>
        <dbReference type="ARBA" id="ARBA00034078"/>
    </source>
</evidence>
<feature type="binding site" evidence="12">
    <location>
        <position position="265"/>
    </location>
    <ligand>
        <name>[2Fe-2S] cluster</name>
        <dbReference type="ChEBI" id="CHEBI:190135"/>
    </ligand>
</feature>
<dbReference type="PATRIC" id="fig|34073.19.peg.1328"/>
<dbReference type="SUPFAM" id="SSF63380">
    <property type="entry name" value="Riboflavin synthase domain-like"/>
    <property type="match status" value="1"/>
</dbReference>
<dbReference type="InterPro" id="IPR017938">
    <property type="entry name" value="Riboflavin_synthase-like_b-brl"/>
</dbReference>
<dbReference type="AlphaFoldDB" id="A0A0H2M486"/>
<gene>
    <name evidence="14" type="primary">pyrK</name>
    <name evidence="14" type="ORF">VPARA_13040</name>
</gene>
<dbReference type="InterPro" id="IPR037117">
    <property type="entry name" value="Dihydroorotate_DH_ele_sf"/>
</dbReference>
<dbReference type="RefSeq" id="WP_080966495.1">
    <property type="nucleotide sequence ID" value="NZ_JZWI01000007.1"/>
</dbReference>
<comment type="similarity">
    <text evidence="1">Belongs to the PyrK family.</text>
</comment>
<evidence type="ECO:0000313" key="15">
    <source>
        <dbReference type="Proteomes" id="UP000035170"/>
    </source>
</evidence>
<accession>A0A0H2M486</accession>
<organism evidence="14 15">
    <name type="scientific">Variovorax paradoxus</name>
    <dbReference type="NCBI Taxonomy" id="34073"/>
    <lineage>
        <taxon>Bacteria</taxon>
        <taxon>Pseudomonadati</taxon>
        <taxon>Pseudomonadota</taxon>
        <taxon>Betaproteobacteria</taxon>
        <taxon>Burkholderiales</taxon>
        <taxon>Comamonadaceae</taxon>
        <taxon>Variovorax</taxon>
    </lineage>
</organism>
<dbReference type="SUPFAM" id="SSF52343">
    <property type="entry name" value="Ferredoxin reductase-like, C-terminal NADP-linked domain"/>
    <property type="match status" value="1"/>
</dbReference>
<evidence type="ECO:0000256" key="6">
    <source>
        <dbReference type="ARBA" id="ARBA00022827"/>
    </source>
</evidence>
<evidence type="ECO:0000256" key="9">
    <source>
        <dbReference type="ARBA" id="ARBA00023014"/>
    </source>
</evidence>
<keyword evidence="9 12" id="KW-0411">Iron-sulfur</keyword>
<keyword evidence="5 12" id="KW-0479">Metal-binding</keyword>
<dbReference type="GO" id="GO:0046872">
    <property type="term" value="F:metal ion binding"/>
    <property type="evidence" value="ECO:0007669"/>
    <property type="project" value="UniProtKB-KW"/>
</dbReference>
<keyword evidence="7" id="KW-0249">Electron transport</keyword>
<dbReference type="GO" id="GO:0006221">
    <property type="term" value="P:pyrimidine nucleotide biosynthetic process"/>
    <property type="evidence" value="ECO:0007669"/>
    <property type="project" value="InterPro"/>
</dbReference>
<evidence type="ECO:0000256" key="4">
    <source>
        <dbReference type="ARBA" id="ARBA00022714"/>
    </source>
</evidence>
<dbReference type="PANTHER" id="PTHR43513">
    <property type="entry name" value="DIHYDROOROTATE DEHYDROGENASE B (NAD(+)), ELECTRON TRANSFER SUBUNIT"/>
    <property type="match status" value="1"/>
</dbReference>
<dbReference type="Pfam" id="PF10418">
    <property type="entry name" value="DHODB_Fe-S_bind"/>
    <property type="match status" value="1"/>
</dbReference>
<comment type="cofactor">
    <cofactor evidence="11">
        <name>FAD</name>
        <dbReference type="ChEBI" id="CHEBI:57692"/>
    </cofactor>
    <text evidence="11">Binds 1 FAD per subunit.</text>
</comment>
<keyword evidence="3 11" id="KW-0285">Flavoprotein</keyword>
<comment type="caution">
    <text evidence="14">The sequence shown here is derived from an EMBL/GenBank/DDBJ whole genome shotgun (WGS) entry which is preliminary data.</text>
</comment>
<dbReference type="Gene3D" id="3.40.50.80">
    <property type="entry name" value="Nucleotide-binding domain of ferredoxin-NADP reductase (FNR) module"/>
    <property type="match status" value="1"/>
</dbReference>
<dbReference type="EMBL" id="JZWI01000007">
    <property type="protein sequence ID" value="KLN57224.1"/>
    <property type="molecule type" value="Genomic_DNA"/>
</dbReference>
<dbReference type="PANTHER" id="PTHR43513:SF3">
    <property type="entry name" value="DIHYDROOROTATE DEHYDROGENASE B (NAD(+)), ELECTRON TRANSFER SUBUNIT-RELATED"/>
    <property type="match status" value="1"/>
</dbReference>
<feature type="binding site" evidence="12">
    <location>
        <position position="260"/>
    </location>
    <ligand>
        <name>[2Fe-2S] cluster</name>
        <dbReference type="ChEBI" id="CHEBI:190135"/>
    </ligand>
</feature>
<evidence type="ECO:0000313" key="14">
    <source>
        <dbReference type="EMBL" id="KLN57224.1"/>
    </source>
</evidence>
<evidence type="ECO:0000256" key="8">
    <source>
        <dbReference type="ARBA" id="ARBA00023004"/>
    </source>
</evidence>
<feature type="binding site" evidence="12">
    <location>
        <position position="284"/>
    </location>
    <ligand>
        <name>[2Fe-2S] cluster</name>
        <dbReference type="ChEBI" id="CHEBI:190135"/>
    </ligand>
</feature>
<dbReference type="Proteomes" id="UP000035170">
    <property type="component" value="Unassembled WGS sequence"/>
</dbReference>
<dbReference type="GO" id="GO:0051537">
    <property type="term" value="F:2 iron, 2 sulfur cluster binding"/>
    <property type="evidence" value="ECO:0007669"/>
    <property type="project" value="UniProtKB-KW"/>
</dbReference>
<evidence type="ECO:0000256" key="7">
    <source>
        <dbReference type="ARBA" id="ARBA00022982"/>
    </source>
</evidence>
<evidence type="ECO:0000256" key="11">
    <source>
        <dbReference type="PIRSR" id="PIRSR006816-1"/>
    </source>
</evidence>
<dbReference type="PIRSF" id="PIRSF006816">
    <property type="entry name" value="Cyc3_hyd_g"/>
    <property type="match status" value="1"/>
</dbReference>
<dbReference type="InterPro" id="IPR012165">
    <property type="entry name" value="Cyt_c3_hydrogenase_gsu"/>
</dbReference>
<comment type="cofactor">
    <cofactor evidence="12">
        <name>[2Fe-2S] cluster</name>
        <dbReference type="ChEBI" id="CHEBI:190135"/>
    </cofactor>
    <text evidence="12">Binds 1 [2Fe-2S] cluster per subunit.</text>
</comment>
<dbReference type="CDD" id="cd06218">
    <property type="entry name" value="DHOD_e_trans"/>
    <property type="match status" value="1"/>
</dbReference>
<protein>
    <submittedName>
        <fullName evidence="14">Dihydroorotate dehydrogenase B (NAD(+)), electron transfer subunit</fullName>
    </submittedName>
</protein>
<evidence type="ECO:0000256" key="1">
    <source>
        <dbReference type="ARBA" id="ARBA00006422"/>
    </source>
</evidence>
<dbReference type="GO" id="GO:0050660">
    <property type="term" value="F:flavin adenine dinucleotide binding"/>
    <property type="evidence" value="ECO:0007669"/>
    <property type="project" value="InterPro"/>
</dbReference>
<sequence>MKASIEKQSPGFAPVALKCSSTAQHCFQRNAYSVASHRCEVREHRWVNDRYKYLKLTAKADLAAATKPGQFYQLKCPSTHDLSPFLLRPMSVYGVGPEAGTVELLYNVTGAGTHALSHLEVGGQMDIVGPLGNTFVLEPGFQRIMVVARGVGLATMAPLLQHAAKAGIRITAVMSARTPKDLMRDEFLRGVDADVHCVFDSDGSSSVEAMEQLVRRLLGAEHHDVVYTCGSHRILMRLQQLLKDFPGTRGEVAMEQRMACGMGVCLSCVRLFDKDGDKKFLRVCREGPVFPISDVVGEVEFG</sequence>
<feature type="binding site" evidence="12">
    <location>
        <position position="268"/>
    </location>
    <ligand>
        <name>[2Fe-2S] cluster</name>
        <dbReference type="ChEBI" id="CHEBI:190135"/>
    </ligand>
</feature>